<sequence length="86" mass="9867">MILTIKGKVGGLKNLIKIITAESFTLNHDKVQILITLHSLPNYLPTENQEVTFSETESLLKTYDQSSLEYLLEKSEPEQKRIYSKL</sequence>
<organism evidence="1 2">
    <name type="scientific">Candidatus Enterococcus palustris</name>
    <dbReference type="NCBI Taxonomy" id="1834189"/>
    <lineage>
        <taxon>Bacteria</taxon>
        <taxon>Bacillati</taxon>
        <taxon>Bacillota</taxon>
        <taxon>Bacilli</taxon>
        <taxon>Lactobacillales</taxon>
        <taxon>Enterococcaceae</taxon>
        <taxon>Enterococcus</taxon>
    </lineage>
</organism>
<dbReference type="EMBL" id="CP147244">
    <property type="protein sequence ID" value="WYK02233.1"/>
    <property type="molecule type" value="Genomic_DNA"/>
</dbReference>
<accession>A0AAQ3WBF8</accession>
<dbReference type="RefSeq" id="WP_249921804.1">
    <property type="nucleotide sequence ID" value="NZ_CP147244.1"/>
</dbReference>
<dbReference type="AlphaFoldDB" id="A0AAQ3WBF8"/>
<proteinExistence type="predicted"/>
<reference evidence="1" key="1">
    <citation type="submission" date="2017-05" db="EMBL/GenBank/DDBJ databases">
        <authorList>
            <consortium name="The Broad Institute Genomics Platform"/>
            <consortium name="The Broad Institute Genomic Center for Infectious Diseases"/>
            <person name="Earl A."/>
            <person name="Manson A."/>
            <person name="Schwartman J."/>
            <person name="Gilmore M."/>
            <person name="Abouelleil A."/>
            <person name="Cao P."/>
            <person name="Chapman S."/>
            <person name="Cusick C."/>
            <person name="Shea T."/>
            <person name="Young S."/>
            <person name="Neafsey D."/>
            <person name="Nusbaum C."/>
            <person name="Birren B."/>
        </authorList>
    </citation>
    <scope>NUCLEOTIDE SEQUENCE</scope>
    <source>
        <strain evidence="1">7F3_DIV0205</strain>
    </source>
</reference>
<name>A0AAQ3WBF8_9ENTE</name>
<gene>
    <name evidence="1" type="ORF">A5821_003376</name>
</gene>
<keyword evidence="2" id="KW-1185">Reference proteome</keyword>
<protein>
    <submittedName>
        <fullName evidence="1">Uncharacterized protein</fullName>
    </submittedName>
</protein>
<evidence type="ECO:0000313" key="1">
    <source>
        <dbReference type="EMBL" id="WYK02233.1"/>
    </source>
</evidence>
<reference evidence="1" key="2">
    <citation type="submission" date="2024-03" db="EMBL/GenBank/DDBJ databases">
        <title>The Genome Sequence of Enterococcus sp. DIV0205d.</title>
        <authorList>
            <consortium name="The Broad Institute Genomics Platform"/>
            <consortium name="The Broad Institute Microbial Omics Core"/>
            <consortium name="The Broad Institute Genomic Center for Infectious Diseases"/>
            <person name="Earl A."/>
            <person name="Manson A."/>
            <person name="Gilmore M."/>
            <person name="Schwartman J."/>
            <person name="Shea T."/>
            <person name="Abouelleil A."/>
            <person name="Cao P."/>
            <person name="Chapman S."/>
            <person name="Cusick C."/>
            <person name="Young S."/>
            <person name="Neafsey D."/>
            <person name="Nusbaum C."/>
            <person name="Birren B."/>
        </authorList>
    </citation>
    <scope>NUCLEOTIDE SEQUENCE</scope>
    <source>
        <strain evidence="1">7F3_DIV0205</strain>
    </source>
</reference>
<evidence type="ECO:0000313" key="2">
    <source>
        <dbReference type="Proteomes" id="UP000194948"/>
    </source>
</evidence>
<dbReference type="Proteomes" id="UP000194948">
    <property type="component" value="Chromosome"/>
</dbReference>